<dbReference type="AlphaFoldDB" id="A0A811NLT5"/>
<organism evidence="2 3">
    <name type="scientific">Miscanthus lutarioriparius</name>
    <dbReference type="NCBI Taxonomy" id="422564"/>
    <lineage>
        <taxon>Eukaryota</taxon>
        <taxon>Viridiplantae</taxon>
        <taxon>Streptophyta</taxon>
        <taxon>Embryophyta</taxon>
        <taxon>Tracheophyta</taxon>
        <taxon>Spermatophyta</taxon>
        <taxon>Magnoliopsida</taxon>
        <taxon>Liliopsida</taxon>
        <taxon>Poales</taxon>
        <taxon>Poaceae</taxon>
        <taxon>PACMAD clade</taxon>
        <taxon>Panicoideae</taxon>
        <taxon>Andropogonodae</taxon>
        <taxon>Andropogoneae</taxon>
        <taxon>Saccharinae</taxon>
        <taxon>Miscanthus</taxon>
    </lineage>
</organism>
<feature type="compositionally biased region" description="Basic and acidic residues" evidence="1">
    <location>
        <begin position="20"/>
        <end position="38"/>
    </location>
</feature>
<sequence>MGDLGVGVGTASSAVDDAAADLRDGVAGEGERGRRDSLPEGEFDGPAADLLDGLRGGGRRERLPRGTAAAAAGVSVAATAAAGVGLAAERGKVPPPLPAVPYGLHVGAAAAA</sequence>
<evidence type="ECO:0000256" key="1">
    <source>
        <dbReference type="SAM" id="MobiDB-lite"/>
    </source>
</evidence>
<feature type="region of interest" description="Disordered" evidence="1">
    <location>
        <begin position="17"/>
        <end position="64"/>
    </location>
</feature>
<accession>A0A811NLT5</accession>
<dbReference type="EMBL" id="CAJGYO010000005">
    <property type="protein sequence ID" value="CAD6229993.1"/>
    <property type="molecule type" value="Genomic_DNA"/>
</dbReference>
<protein>
    <submittedName>
        <fullName evidence="2">Uncharacterized protein</fullName>
    </submittedName>
</protein>
<name>A0A811NLT5_9POAL</name>
<keyword evidence="3" id="KW-1185">Reference proteome</keyword>
<comment type="caution">
    <text evidence="2">The sequence shown here is derived from an EMBL/GenBank/DDBJ whole genome shotgun (WGS) entry which is preliminary data.</text>
</comment>
<proteinExistence type="predicted"/>
<dbReference type="Proteomes" id="UP000604825">
    <property type="component" value="Unassembled WGS sequence"/>
</dbReference>
<evidence type="ECO:0000313" key="2">
    <source>
        <dbReference type="EMBL" id="CAD6229993.1"/>
    </source>
</evidence>
<reference evidence="2" key="1">
    <citation type="submission" date="2020-10" db="EMBL/GenBank/DDBJ databases">
        <authorList>
            <person name="Han B."/>
            <person name="Lu T."/>
            <person name="Zhao Q."/>
            <person name="Huang X."/>
            <person name="Zhao Y."/>
        </authorList>
    </citation>
    <scope>NUCLEOTIDE SEQUENCE</scope>
</reference>
<evidence type="ECO:0000313" key="3">
    <source>
        <dbReference type="Proteomes" id="UP000604825"/>
    </source>
</evidence>
<gene>
    <name evidence="2" type="ORF">NCGR_LOCUS20427</name>
</gene>